<evidence type="ECO:0000256" key="1">
    <source>
        <dbReference type="SAM" id="Coils"/>
    </source>
</evidence>
<feature type="chain" id="PRO_5034867079" evidence="2">
    <location>
        <begin position="20"/>
        <end position="240"/>
    </location>
</feature>
<keyword evidence="1" id="KW-0175">Coiled coil</keyword>
<organism evidence="3 4">
    <name type="scientific">Fusarium zealandicum</name>
    <dbReference type="NCBI Taxonomy" id="1053134"/>
    <lineage>
        <taxon>Eukaryota</taxon>
        <taxon>Fungi</taxon>
        <taxon>Dikarya</taxon>
        <taxon>Ascomycota</taxon>
        <taxon>Pezizomycotina</taxon>
        <taxon>Sordariomycetes</taxon>
        <taxon>Hypocreomycetidae</taxon>
        <taxon>Hypocreales</taxon>
        <taxon>Nectriaceae</taxon>
        <taxon>Fusarium</taxon>
        <taxon>Fusarium staphyleae species complex</taxon>
    </lineage>
</organism>
<evidence type="ECO:0000313" key="3">
    <source>
        <dbReference type="EMBL" id="KAF4976118.1"/>
    </source>
</evidence>
<feature type="coiled-coil region" evidence="1">
    <location>
        <begin position="151"/>
        <end position="196"/>
    </location>
</feature>
<sequence length="240" mass="27246">MRWTNVGGLAAAVLSAAGCYYSDLNPWGSASVKLPDHLVAQDNYSKNEPICAVYETLFKLDARYHDSHPDLYKLVDISAEPPRAHDKMARNIRLGLVIAKLDVRTRNHYKQRDNAPRGSAAWNKASMAIAAWTRVGAVLLSPKSEAKVGTMEKKLRQFQESEQALMDKEKALLTKYNDKKMKLAALTKERQAITRQEQHVELWEEKPHPLFTDRNITRLWGLLDKTMSSPILSVLFYPGR</sequence>
<name>A0A8H4XJ48_9HYPO</name>
<gene>
    <name evidence="3" type="ORF">FZEAL_7174</name>
</gene>
<evidence type="ECO:0000313" key="4">
    <source>
        <dbReference type="Proteomes" id="UP000635477"/>
    </source>
</evidence>
<accession>A0A8H4XJ48</accession>
<feature type="signal peptide" evidence="2">
    <location>
        <begin position="1"/>
        <end position="19"/>
    </location>
</feature>
<protein>
    <submittedName>
        <fullName evidence="3">Uncharacterized protein</fullName>
    </submittedName>
</protein>
<comment type="caution">
    <text evidence="3">The sequence shown here is derived from an EMBL/GenBank/DDBJ whole genome shotgun (WGS) entry which is preliminary data.</text>
</comment>
<proteinExistence type="predicted"/>
<keyword evidence="4" id="KW-1185">Reference proteome</keyword>
<dbReference type="Proteomes" id="UP000635477">
    <property type="component" value="Unassembled WGS sequence"/>
</dbReference>
<evidence type="ECO:0000256" key="2">
    <source>
        <dbReference type="SAM" id="SignalP"/>
    </source>
</evidence>
<keyword evidence="2" id="KW-0732">Signal</keyword>
<dbReference type="AlphaFoldDB" id="A0A8H4XJ48"/>
<reference evidence="3" key="2">
    <citation type="submission" date="2020-05" db="EMBL/GenBank/DDBJ databases">
        <authorList>
            <person name="Kim H.-S."/>
            <person name="Proctor R.H."/>
            <person name="Brown D.W."/>
        </authorList>
    </citation>
    <scope>NUCLEOTIDE SEQUENCE</scope>
    <source>
        <strain evidence="3">NRRL 22465</strain>
    </source>
</reference>
<dbReference type="EMBL" id="JABEYC010000567">
    <property type="protein sequence ID" value="KAF4976118.1"/>
    <property type="molecule type" value="Genomic_DNA"/>
</dbReference>
<dbReference type="PROSITE" id="PS51257">
    <property type="entry name" value="PROKAR_LIPOPROTEIN"/>
    <property type="match status" value="1"/>
</dbReference>
<reference evidence="3" key="1">
    <citation type="journal article" date="2020" name="BMC Genomics">
        <title>Correction to: Identification and distribution of gene clusters required for synthesis of sphingolipid metabolism inhibitors in diverse species of the filamentous fungus Fusarium.</title>
        <authorList>
            <person name="Kim H.S."/>
            <person name="Lohmar J.M."/>
            <person name="Busman M."/>
            <person name="Brown D.W."/>
            <person name="Naumann T.A."/>
            <person name="Divon H.H."/>
            <person name="Lysoe E."/>
            <person name="Uhlig S."/>
            <person name="Proctor R.H."/>
        </authorList>
    </citation>
    <scope>NUCLEOTIDE SEQUENCE</scope>
    <source>
        <strain evidence="3">NRRL 22465</strain>
    </source>
</reference>